<feature type="transmembrane region" description="Helical" evidence="16">
    <location>
        <begin position="233"/>
        <end position="256"/>
    </location>
</feature>
<dbReference type="SUPFAM" id="SSF47384">
    <property type="entry name" value="Homodimeric domain of signal transducing histidine kinase"/>
    <property type="match status" value="1"/>
</dbReference>
<dbReference type="SMART" id="SM00304">
    <property type="entry name" value="HAMP"/>
    <property type="match status" value="1"/>
</dbReference>
<dbReference type="PROSITE" id="PS50885">
    <property type="entry name" value="HAMP"/>
    <property type="match status" value="1"/>
</dbReference>
<dbReference type="EC" id="2.7.13.3" evidence="3"/>
<dbReference type="InterPro" id="IPR050980">
    <property type="entry name" value="2C_sensor_his_kinase"/>
</dbReference>
<keyword evidence="8 16" id="KW-0812">Transmembrane</keyword>
<accession>A0A2H9T5F7</accession>
<feature type="domain" description="Histidine kinase" evidence="17">
    <location>
        <begin position="317"/>
        <end position="517"/>
    </location>
</feature>
<evidence type="ECO:0000256" key="11">
    <source>
        <dbReference type="ARBA" id="ARBA00022840"/>
    </source>
</evidence>
<evidence type="ECO:0000313" key="19">
    <source>
        <dbReference type="EMBL" id="PJE78453.1"/>
    </source>
</evidence>
<dbReference type="PROSITE" id="PS50109">
    <property type="entry name" value="HIS_KIN"/>
    <property type="match status" value="1"/>
</dbReference>
<dbReference type="SMART" id="SM00388">
    <property type="entry name" value="HisKA"/>
    <property type="match status" value="1"/>
</dbReference>
<evidence type="ECO:0000256" key="16">
    <source>
        <dbReference type="SAM" id="Phobius"/>
    </source>
</evidence>
<keyword evidence="10" id="KW-0418">Kinase</keyword>
<dbReference type="PRINTS" id="PR00344">
    <property type="entry name" value="BCTRLSENSOR"/>
</dbReference>
<evidence type="ECO:0000256" key="9">
    <source>
        <dbReference type="ARBA" id="ARBA00022741"/>
    </source>
</evidence>
<dbReference type="PANTHER" id="PTHR44936:SF5">
    <property type="entry name" value="SENSOR HISTIDINE KINASE ENVZ"/>
    <property type="match status" value="1"/>
</dbReference>
<reference evidence="19" key="1">
    <citation type="journal article" date="2017" name="Appl. Environ. Microbiol.">
        <title>Molecular characterization of an Endozoicomonas-like organism causing infection in king scallop Pecten maximus L.</title>
        <authorList>
            <person name="Cano I."/>
            <person name="van Aerle R."/>
            <person name="Ross S."/>
            <person name="Verner-Jeffreys D.W."/>
            <person name="Paley R.K."/>
            <person name="Rimmer G."/>
            <person name="Ryder D."/>
            <person name="Hooper P."/>
            <person name="Stone D."/>
            <person name="Feist S.W."/>
        </authorList>
    </citation>
    <scope>NUCLEOTIDE SEQUENCE</scope>
</reference>
<keyword evidence="13" id="KW-0902">Two-component regulatory system</keyword>
<evidence type="ECO:0000259" key="18">
    <source>
        <dbReference type="PROSITE" id="PS50885"/>
    </source>
</evidence>
<comment type="subcellular location">
    <subcellularLocation>
        <location evidence="2">Cell inner membrane</location>
        <topology evidence="2">Multi-pass membrane protein</topology>
    </subcellularLocation>
</comment>
<dbReference type="InterPro" id="IPR003661">
    <property type="entry name" value="HisK_dim/P_dom"/>
</dbReference>
<sequence>MRHNFNKYRFLSSNAVQTMKQWLPSSMAAQMILTVLLAIIMAQLLSFIILGSAYQTVFSEIDQKSQFQHIESLTKLLEQSDTENYLPILNASRTQNNWFTLTEKSILPSVWMDRREQRLSKQLQKRLGKHYLNRVRVQVIPQSTAKKNTSHHASCSYSSKSYPSHKDTSVGYCSMHERYHNRPTDHSTSGTPQTTTGKTPSRRPLTTLTISVQLPTKSWLNLQAKASLPPPLIAWQTLVFLLLSIVFVLLALLVMIRRITRPLSMLAKASDALGTGKKVNALSEKGPDDIKKTIHAFNRMNKRLQRFVEDRIRMLAALSHDLRTPITTLLLRVELMPKGKDRNHLLATLEEMKQMSEATLAFMRQSSDNEATCPLALNAMLGSLCDDLAELGQAVTFTEGNELVIHCRPVSLKRAIRNLIENAVKYGKKANVHFFTGEDKGQPFVTVVIEDQGPGIPNHQKEQVFEPFFRLEKSRNRNTGGMGLGMAIARNIVRNHGGDIVLHNKKKGLMIHIILPL</sequence>
<evidence type="ECO:0000256" key="5">
    <source>
        <dbReference type="ARBA" id="ARBA00022519"/>
    </source>
</evidence>
<keyword evidence="6" id="KW-0597">Phosphoprotein</keyword>
<dbReference type="GO" id="GO:0005886">
    <property type="term" value="C:plasma membrane"/>
    <property type="evidence" value="ECO:0007669"/>
    <property type="project" value="UniProtKB-SubCell"/>
</dbReference>
<evidence type="ECO:0000256" key="12">
    <source>
        <dbReference type="ARBA" id="ARBA00022989"/>
    </source>
</evidence>
<dbReference type="EMBL" id="NSIT01000179">
    <property type="protein sequence ID" value="PJE78453.1"/>
    <property type="molecule type" value="Genomic_DNA"/>
</dbReference>
<dbReference type="InterPro" id="IPR004358">
    <property type="entry name" value="Sig_transdc_His_kin-like_C"/>
</dbReference>
<dbReference type="CDD" id="cd00082">
    <property type="entry name" value="HisKA"/>
    <property type="match status" value="1"/>
</dbReference>
<keyword evidence="9" id="KW-0547">Nucleotide-binding</keyword>
<comment type="catalytic activity">
    <reaction evidence="1">
        <text>ATP + protein L-histidine = ADP + protein N-phospho-L-histidine.</text>
        <dbReference type="EC" id="2.7.13.3"/>
    </reaction>
</comment>
<dbReference type="Pfam" id="PF02518">
    <property type="entry name" value="HATPase_c"/>
    <property type="match status" value="1"/>
</dbReference>
<feature type="region of interest" description="Disordered" evidence="15">
    <location>
        <begin position="178"/>
        <end position="204"/>
    </location>
</feature>
<evidence type="ECO:0000256" key="6">
    <source>
        <dbReference type="ARBA" id="ARBA00022553"/>
    </source>
</evidence>
<dbReference type="InterPro" id="IPR003660">
    <property type="entry name" value="HAMP_dom"/>
</dbReference>
<keyword evidence="5" id="KW-0997">Cell inner membrane</keyword>
<evidence type="ECO:0000259" key="17">
    <source>
        <dbReference type="PROSITE" id="PS50109"/>
    </source>
</evidence>
<proteinExistence type="predicted"/>
<dbReference type="Gene3D" id="1.10.287.130">
    <property type="match status" value="1"/>
</dbReference>
<name>A0A2H9T5F7_9ZZZZ</name>
<evidence type="ECO:0000256" key="10">
    <source>
        <dbReference type="ARBA" id="ARBA00022777"/>
    </source>
</evidence>
<dbReference type="PANTHER" id="PTHR44936">
    <property type="entry name" value="SENSOR PROTEIN CREC"/>
    <property type="match status" value="1"/>
</dbReference>
<organism evidence="19">
    <name type="scientific">invertebrate metagenome</name>
    <dbReference type="NCBI Taxonomy" id="1711999"/>
    <lineage>
        <taxon>unclassified sequences</taxon>
        <taxon>metagenomes</taxon>
        <taxon>organismal metagenomes</taxon>
    </lineage>
</organism>
<evidence type="ECO:0000256" key="3">
    <source>
        <dbReference type="ARBA" id="ARBA00012438"/>
    </source>
</evidence>
<evidence type="ECO:0000256" key="13">
    <source>
        <dbReference type="ARBA" id="ARBA00023012"/>
    </source>
</evidence>
<dbReference type="Pfam" id="PF00672">
    <property type="entry name" value="HAMP"/>
    <property type="match status" value="1"/>
</dbReference>
<protein>
    <recommendedName>
        <fullName evidence="3">histidine kinase</fullName>
        <ecNumber evidence="3">2.7.13.3</ecNumber>
    </recommendedName>
</protein>
<evidence type="ECO:0000256" key="7">
    <source>
        <dbReference type="ARBA" id="ARBA00022679"/>
    </source>
</evidence>
<keyword evidence="14 16" id="KW-0472">Membrane</keyword>
<gene>
    <name evidence="19" type="primary">envZ</name>
    <name evidence="19" type="ORF">CI610_02614</name>
</gene>
<dbReference type="Gene3D" id="3.30.565.10">
    <property type="entry name" value="Histidine kinase-like ATPase, C-terminal domain"/>
    <property type="match status" value="1"/>
</dbReference>
<evidence type="ECO:0000256" key="14">
    <source>
        <dbReference type="ARBA" id="ARBA00023136"/>
    </source>
</evidence>
<keyword evidence="11" id="KW-0067">ATP-binding</keyword>
<dbReference type="GO" id="GO:0000155">
    <property type="term" value="F:phosphorelay sensor kinase activity"/>
    <property type="evidence" value="ECO:0007669"/>
    <property type="project" value="InterPro"/>
</dbReference>
<dbReference type="Pfam" id="PF00512">
    <property type="entry name" value="HisKA"/>
    <property type="match status" value="1"/>
</dbReference>
<dbReference type="SMART" id="SM00387">
    <property type="entry name" value="HATPase_c"/>
    <property type="match status" value="1"/>
</dbReference>
<dbReference type="InterPro" id="IPR036890">
    <property type="entry name" value="HATPase_C_sf"/>
</dbReference>
<evidence type="ECO:0000256" key="15">
    <source>
        <dbReference type="SAM" id="MobiDB-lite"/>
    </source>
</evidence>
<keyword evidence="4" id="KW-1003">Cell membrane</keyword>
<evidence type="ECO:0000256" key="4">
    <source>
        <dbReference type="ARBA" id="ARBA00022475"/>
    </source>
</evidence>
<keyword evidence="12 16" id="KW-1133">Transmembrane helix</keyword>
<dbReference type="InterPro" id="IPR005467">
    <property type="entry name" value="His_kinase_dom"/>
</dbReference>
<keyword evidence="7 19" id="KW-0808">Transferase</keyword>
<comment type="caution">
    <text evidence="19">The sequence shown here is derived from an EMBL/GenBank/DDBJ whole genome shotgun (WGS) entry which is preliminary data.</text>
</comment>
<evidence type="ECO:0000256" key="1">
    <source>
        <dbReference type="ARBA" id="ARBA00000085"/>
    </source>
</evidence>
<dbReference type="AlphaFoldDB" id="A0A2H9T5F7"/>
<dbReference type="GO" id="GO:0005524">
    <property type="term" value="F:ATP binding"/>
    <property type="evidence" value="ECO:0007669"/>
    <property type="project" value="UniProtKB-KW"/>
</dbReference>
<dbReference type="SUPFAM" id="SSF55874">
    <property type="entry name" value="ATPase domain of HSP90 chaperone/DNA topoisomerase II/histidine kinase"/>
    <property type="match status" value="1"/>
</dbReference>
<dbReference type="InterPro" id="IPR003594">
    <property type="entry name" value="HATPase_dom"/>
</dbReference>
<evidence type="ECO:0000256" key="8">
    <source>
        <dbReference type="ARBA" id="ARBA00022692"/>
    </source>
</evidence>
<feature type="compositionally biased region" description="Low complexity" evidence="15">
    <location>
        <begin position="187"/>
        <end position="199"/>
    </location>
</feature>
<feature type="domain" description="HAMP" evidence="18">
    <location>
        <begin position="257"/>
        <end position="309"/>
    </location>
</feature>
<dbReference type="InterPro" id="IPR036097">
    <property type="entry name" value="HisK_dim/P_sf"/>
</dbReference>
<evidence type="ECO:0000256" key="2">
    <source>
        <dbReference type="ARBA" id="ARBA00004429"/>
    </source>
</evidence>